<name>A0A0W0WN14_9GAMM</name>
<accession>A0A0W0WN14</accession>
<evidence type="ECO:0000313" key="3">
    <source>
        <dbReference type="Proteomes" id="UP000054725"/>
    </source>
</evidence>
<evidence type="ECO:0000313" key="2">
    <source>
        <dbReference type="EMBL" id="KTD33708.1"/>
    </source>
</evidence>
<comment type="caution">
    <text evidence="2">The sequence shown here is derived from an EMBL/GenBank/DDBJ whole genome shotgun (WGS) entry which is preliminary data.</text>
</comment>
<gene>
    <name evidence="2" type="ORF">Lnau_2185</name>
</gene>
<dbReference type="RefSeq" id="WP_058505193.1">
    <property type="nucleotide sequence ID" value="NZ_CAAAIF010000007.1"/>
</dbReference>
<feature type="chain" id="PRO_5006915597" evidence="1">
    <location>
        <begin position="24"/>
        <end position="79"/>
    </location>
</feature>
<organism evidence="2 3">
    <name type="scientific">Legionella nautarum</name>
    <dbReference type="NCBI Taxonomy" id="45070"/>
    <lineage>
        <taxon>Bacteria</taxon>
        <taxon>Pseudomonadati</taxon>
        <taxon>Pseudomonadota</taxon>
        <taxon>Gammaproteobacteria</taxon>
        <taxon>Legionellales</taxon>
        <taxon>Legionellaceae</taxon>
        <taxon>Legionella</taxon>
    </lineage>
</organism>
<protein>
    <submittedName>
        <fullName evidence="2">Uncharacterized protein</fullName>
    </submittedName>
</protein>
<dbReference type="OrthoDB" id="5654286at2"/>
<dbReference type="Proteomes" id="UP000054725">
    <property type="component" value="Unassembled WGS sequence"/>
</dbReference>
<dbReference type="EMBL" id="LNYO01000022">
    <property type="protein sequence ID" value="KTD33708.1"/>
    <property type="molecule type" value="Genomic_DNA"/>
</dbReference>
<keyword evidence="3" id="KW-1185">Reference proteome</keyword>
<dbReference type="AlphaFoldDB" id="A0A0W0WN14"/>
<sequence length="79" mass="8823">MITRLLKLGMLIFLVNLQTMALANLPGDPYQFDMKTCVEQNIKNCMNGVCIPSTPTDCPTQCRVNAVNKCKAMSQQEKL</sequence>
<keyword evidence="1" id="KW-0732">Signal</keyword>
<evidence type="ECO:0000256" key="1">
    <source>
        <dbReference type="SAM" id="SignalP"/>
    </source>
</evidence>
<dbReference type="STRING" id="45070.Lnau_2185"/>
<dbReference type="PATRIC" id="fig|45070.6.peg.2308"/>
<reference evidence="2 3" key="1">
    <citation type="submission" date="2015-11" db="EMBL/GenBank/DDBJ databases">
        <title>Genomic analysis of 38 Legionella species identifies large and diverse effector repertoires.</title>
        <authorList>
            <person name="Burstein D."/>
            <person name="Amaro F."/>
            <person name="Zusman T."/>
            <person name="Lifshitz Z."/>
            <person name="Cohen O."/>
            <person name="Gilbert J.A."/>
            <person name="Pupko T."/>
            <person name="Shuman H.A."/>
            <person name="Segal G."/>
        </authorList>
    </citation>
    <scope>NUCLEOTIDE SEQUENCE [LARGE SCALE GENOMIC DNA]</scope>
    <source>
        <strain evidence="2 3">ATCC 49506</strain>
    </source>
</reference>
<proteinExistence type="predicted"/>
<feature type="signal peptide" evidence="1">
    <location>
        <begin position="1"/>
        <end position="23"/>
    </location>
</feature>